<evidence type="ECO:0000256" key="4">
    <source>
        <dbReference type="ARBA" id="ARBA00022833"/>
    </source>
</evidence>
<dbReference type="AlphaFoldDB" id="A0A4Y3M600"/>
<dbReference type="PANTHER" id="PTHR43161">
    <property type="entry name" value="SORBITOL DEHYDROGENASE"/>
    <property type="match status" value="1"/>
</dbReference>
<evidence type="ECO:0000256" key="1">
    <source>
        <dbReference type="ARBA" id="ARBA00001947"/>
    </source>
</evidence>
<comment type="cofactor">
    <cofactor evidence="1">
        <name>Zn(2+)</name>
        <dbReference type="ChEBI" id="CHEBI:29105"/>
    </cofactor>
</comment>
<feature type="domain" description="Rhodanese" evidence="6">
    <location>
        <begin position="165"/>
        <end position="201"/>
    </location>
</feature>
<evidence type="ECO:0000313" key="8">
    <source>
        <dbReference type="Proteomes" id="UP000320772"/>
    </source>
</evidence>
<keyword evidence="3" id="KW-0479">Metal-binding</keyword>
<dbReference type="InterPro" id="IPR013149">
    <property type="entry name" value="ADH-like_C"/>
</dbReference>
<gene>
    <name evidence="7" type="ORF">GRO01_10420</name>
</gene>
<organism evidence="7 8">
    <name type="scientific">Gluconobacter roseus NBRC 3990</name>
    <dbReference type="NCBI Taxonomy" id="1307950"/>
    <lineage>
        <taxon>Bacteria</taxon>
        <taxon>Pseudomonadati</taxon>
        <taxon>Pseudomonadota</taxon>
        <taxon>Alphaproteobacteria</taxon>
        <taxon>Acetobacterales</taxon>
        <taxon>Acetobacteraceae</taxon>
        <taxon>Gluconobacter</taxon>
    </lineage>
</organism>
<dbReference type="EMBL" id="BJLY01000002">
    <property type="protein sequence ID" value="GEB03466.1"/>
    <property type="molecule type" value="Genomic_DNA"/>
</dbReference>
<dbReference type="PROSITE" id="PS50206">
    <property type="entry name" value="RHODANESE_3"/>
    <property type="match status" value="1"/>
</dbReference>
<dbReference type="Pfam" id="PF00107">
    <property type="entry name" value="ADH_zinc_N"/>
    <property type="match status" value="1"/>
</dbReference>
<dbReference type="Gene3D" id="3.90.180.10">
    <property type="entry name" value="Medium-chain alcohol dehydrogenases, catalytic domain"/>
    <property type="match status" value="1"/>
</dbReference>
<dbReference type="GO" id="GO:0046872">
    <property type="term" value="F:metal ion binding"/>
    <property type="evidence" value="ECO:0007669"/>
    <property type="project" value="UniProtKB-KW"/>
</dbReference>
<dbReference type="STRING" id="586239.AD943_03825"/>
<reference evidence="7 8" key="1">
    <citation type="submission" date="2019-06" db="EMBL/GenBank/DDBJ databases">
        <title>Whole genome shotgun sequence of Gluconobacter roseus NBRC 3990.</title>
        <authorList>
            <person name="Hosoyama A."/>
            <person name="Uohara A."/>
            <person name="Ohji S."/>
            <person name="Ichikawa N."/>
        </authorList>
    </citation>
    <scope>NUCLEOTIDE SEQUENCE [LARGE SCALE GENOMIC DNA]</scope>
    <source>
        <strain evidence="7 8">NBRC 3990</strain>
    </source>
</reference>
<dbReference type="Pfam" id="PF08240">
    <property type="entry name" value="ADH_N"/>
    <property type="match status" value="1"/>
</dbReference>
<comment type="similarity">
    <text evidence="2">Belongs to the zinc-containing alcohol dehydrogenase family.</text>
</comment>
<accession>A0A4Y3M600</accession>
<evidence type="ECO:0000256" key="5">
    <source>
        <dbReference type="ARBA" id="ARBA00023002"/>
    </source>
</evidence>
<name>A0A4Y3M600_9PROT</name>
<dbReference type="InterPro" id="IPR013154">
    <property type="entry name" value="ADH-like_N"/>
</dbReference>
<dbReference type="RefSeq" id="WP_062508181.1">
    <property type="nucleotide sequence ID" value="NZ_BAQZ01000034.1"/>
</dbReference>
<keyword evidence="8" id="KW-1185">Reference proteome</keyword>
<evidence type="ECO:0000256" key="3">
    <source>
        <dbReference type="ARBA" id="ARBA00022723"/>
    </source>
</evidence>
<dbReference type="InterPro" id="IPR011032">
    <property type="entry name" value="GroES-like_sf"/>
</dbReference>
<dbReference type="GO" id="GO:0016491">
    <property type="term" value="F:oxidoreductase activity"/>
    <property type="evidence" value="ECO:0007669"/>
    <property type="project" value="UniProtKB-KW"/>
</dbReference>
<sequence>MLAARFSGVGNIRVLPVQTSADLPEGSVRIRVEAAGICGSDLHNFQTGQWISRCPVTPGHEFSGIITQISGDCGSHTVGEHVIADSRVGCGTCQACRSGRRNLCRNLSFVGESCDGGFAQEVILPASQILSFPRTIPLRYGALVEPLSVSLHAVNRLDPTPEIPVIVCGGGTIGGLAALLLRQRGHDVYILERNTGRQTLLADTIGSIPLPPDEADWNALFGTEGPGFILDATGSTSVVQMACSRLAPGGRLVLAGIFHHAPQMDFNLIVEHELDIRGVSAFANEMPQAIMLLPELIPALDRLVTPAADLTDLPDRYAHLLSGAENRLKTLIAPNGTDGTW</sequence>
<proteinExistence type="inferred from homology"/>
<dbReference type="SUPFAM" id="SSF50129">
    <property type="entry name" value="GroES-like"/>
    <property type="match status" value="1"/>
</dbReference>
<protein>
    <submittedName>
        <fullName evidence="7">Dehydrogenase</fullName>
    </submittedName>
</protein>
<keyword evidence="5" id="KW-0560">Oxidoreductase</keyword>
<evidence type="ECO:0000313" key="7">
    <source>
        <dbReference type="EMBL" id="GEB03466.1"/>
    </source>
</evidence>
<dbReference type="Gene3D" id="3.40.50.720">
    <property type="entry name" value="NAD(P)-binding Rossmann-like Domain"/>
    <property type="match status" value="1"/>
</dbReference>
<dbReference type="SUPFAM" id="SSF51735">
    <property type="entry name" value="NAD(P)-binding Rossmann-fold domains"/>
    <property type="match status" value="1"/>
</dbReference>
<dbReference type="InterPro" id="IPR036291">
    <property type="entry name" value="NAD(P)-bd_dom_sf"/>
</dbReference>
<evidence type="ECO:0000259" key="6">
    <source>
        <dbReference type="PROSITE" id="PS50206"/>
    </source>
</evidence>
<keyword evidence="4" id="KW-0862">Zinc</keyword>
<evidence type="ECO:0000256" key="2">
    <source>
        <dbReference type="ARBA" id="ARBA00008072"/>
    </source>
</evidence>
<dbReference type="PANTHER" id="PTHR43161:SF23">
    <property type="entry name" value="(R,R)-BUTANEDIOL DEHYDROGENASE-RELATED"/>
    <property type="match status" value="1"/>
</dbReference>
<comment type="caution">
    <text evidence="7">The sequence shown here is derived from an EMBL/GenBank/DDBJ whole genome shotgun (WGS) entry which is preliminary data.</text>
</comment>
<dbReference type="Proteomes" id="UP000320772">
    <property type="component" value="Unassembled WGS sequence"/>
</dbReference>
<dbReference type="InterPro" id="IPR001763">
    <property type="entry name" value="Rhodanese-like_dom"/>
</dbReference>